<dbReference type="InterPro" id="IPR017853">
    <property type="entry name" value="GH"/>
</dbReference>
<dbReference type="SUPFAM" id="SSF51011">
    <property type="entry name" value="Glycosyl hydrolase domain"/>
    <property type="match status" value="1"/>
</dbReference>
<dbReference type="Gene3D" id="3.20.20.80">
    <property type="entry name" value="Glycosidases"/>
    <property type="match status" value="1"/>
</dbReference>
<organism evidence="3 4">
    <name type="scientific">Undibacterium oligocarboniphilum</name>
    <dbReference type="NCBI Taxonomy" id="666702"/>
    <lineage>
        <taxon>Bacteria</taxon>
        <taxon>Pseudomonadati</taxon>
        <taxon>Pseudomonadota</taxon>
        <taxon>Betaproteobacteria</taxon>
        <taxon>Burkholderiales</taxon>
        <taxon>Oxalobacteraceae</taxon>
        <taxon>Undibacterium</taxon>
    </lineage>
</organism>
<dbReference type="GO" id="GO:0005975">
    <property type="term" value="P:carbohydrate metabolic process"/>
    <property type="evidence" value="ECO:0007669"/>
    <property type="project" value="InterPro"/>
</dbReference>
<feature type="domain" description="Glycosyl hydrolase family 13 catalytic" evidence="2">
    <location>
        <begin position="47"/>
        <end position="354"/>
    </location>
</feature>
<dbReference type="InterPro" id="IPR013780">
    <property type="entry name" value="Glyco_hydro_b"/>
</dbReference>
<dbReference type="PANTHER" id="PTHR47786">
    <property type="entry name" value="ALPHA-1,4-GLUCAN:MALTOSE-1-PHOSPHATE MALTOSYLTRANSFERASE"/>
    <property type="match status" value="1"/>
</dbReference>
<evidence type="ECO:0000313" key="3">
    <source>
        <dbReference type="EMBL" id="NVO77823.1"/>
    </source>
</evidence>
<evidence type="ECO:0000313" key="4">
    <source>
        <dbReference type="Proteomes" id="UP000588051"/>
    </source>
</evidence>
<evidence type="ECO:0000259" key="2">
    <source>
        <dbReference type="SMART" id="SM00642"/>
    </source>
</evidence>
<dbReference type="RefSeq" id="WP_176803086.1">
    <property type="nucleotide sequence ID" value="NZ_JABXYJ010000004.1"/>
</dbReference>
<feature type="chain" id="PRO_5032697386" evidence="1">
    <location>
        <begin position="20"/>
        <end position="445"/>
    </location>
</feature>
<sequence>MNTRLILALLSALCLPAQAQTVSTVHHPDWAGNASIYEANIRQHSPQGSFREFEKYLPELKKMGIGIIWVMPINPIGEKNRKGPLGSYYAVRDYKAVNPEFGSAEDFRHLVQAAHALGMKVIIDWVANHTAWDHDWVRTHPEYYLKDDKGNFVPPVADWHDVIKLDYRQPGLRHDMIDAMRFWVTDFDIDGFRCDVAEMVPTDFWNEARAALEQIRPVFMLAEGEAPDLQEKAFDMTYAWQLKDVFGDIAQGKKNANDLAAYYVGPEQRFHPNSYRMVQTSNHDLNSWEGTEYERLGDAAESFLVLSTLLPGMPLLYSGQEAGNHKRLEFFERDPIVWKPHPFRDLYTRLFHLKQQNHALWNGTAGGALVRIPSSVDKAVYAFRREQGKDRVVAIFNLSGQPQQVSFAGNLPAGQYHSPFSQGNISLKATEQMTLKPWEYRVFVQ</sequence>
<dbReference type="SMART" id="SM00642">
    <property type="entry name" value="Aamy"/>
    <property type="match status" value="1"/>
</dbReference>
<protein>
    <submittedName>
        <fullName evidence="3">Alpha-amylase</fullName>
    </submittedName>
</protein>
<dbReference type="SUPFAM" id="SSF51445">
    <property type="entry name" value="(Trans)glycosidases"/>
    <property type="match status" value="1"/>
</dbReference>
<feature type="signal peptide" evidence="1">
    <location>
        <begin position="1"/>
        <end position="19"/>
    </location>
</feature>
<accession>A0A850QKB5</accession>
<keyword evidence="4" id="KW-1185">Reference proteome</keyword>
<comment type="caution">
    <text evidence="3">The sequence shown here is derived from an EMBL/GenBank/DDBJ whole genome shotgun (WGS) entry which is preliminary data.</text>
</comment>
<keyword evidence="1" id="KW-0732">Signal</keyword>
<dbReference type="Pfam" id="PF00128">
    <property type="entry name" value="Alpha-amylase"/>
    <property type="match status" value="2"/>
</dbReference>
<proteinExistence type="predicted"/>
<evidence type="ECO:0000256" key="1">
    <source>
        <dbReference type="SAM" id="SignalP"/>
    </source>
</evidence>
<dbReference type="Gene3D" id="2.60.40.1180">
    <property type="entry name" value="Golgi alpha-mannosidase II"/>
    <property type="match status" value="1"/>
</dbReference>
<dbReference type="PANTHER" id="PTHR47786:SF2">
    <property type="entry name" value="GLYCOSYL HYDROLASE FAMILY 13 CATALYTIC DOMAIN-CONTAINING PROTEIN"/>
    <property type="match status" value="1"/>
</dbReference>
<dbReference type="InterPro" id="IPR006047">
    <property type="entry name" value="GH13_cat_dom"/>
</dbReference>
<dbReference type="CDD" id="cd11313">
    <property type="entry name" value="AmyAc_arch_bac_AmyA"/>
    <property type="match status" value="1"/>
</dbReference>
<gene>
    <name evidence="3" type="ORF">HV832_08260</name>
</gene>
<dbReference type="AlphaFoldDB" id="A0A850QKB5"/>
<dbReference type="Proteomes" id="UP000588051">
    <property type="component" value="Unassembled WGS sequence"/>
</dbReference>
<dbReference type="EMBL" id="JABXYJ010000004">
    <property type="protein sequence ID" value="NVO77823.1"/>
    <property type="molecule type" value="Genomic_DNA"/>
</dbReference>
<reference evidence="3 4" key="1">
    <citation type="submission" date="2020-06" db="EMBL/GenBank/DDBJ databases">
        <authorList>
            <person name="Qiu C."/>
            <person name="Liu Z."/>
        </authorList>
    </citation>
    <scope>NUCLEOTIDE SEQUENCE [LARGE SCALE GENOMIC DNA]</scope>
    <source>
        <strain evidence="3 4">EM 1</strain>
    </source>
</reference>
<name>A0A850QKB5_9BURK</name>